<dbReference type="WBParaSite" id="ACOC_0000593901-mRNA-1">
    <property type="protein sequence ID" value="ACOC_0000593901-mRNA-1"/>
    <property type="gene ID" value="ACOC_0000593901"/>
</dbReference>
<sequence>MQRYLQLHKKDGSWSDSCRFEYVRSSIKSELPLNRGDIIRVRREVDVNWLEGERNGQCGLFPRSYVQPTGQHFIIIDTRPLDQTGDANGEVVTIRREIDENWYEGTNHLGEIGIFPRNYVRSLLSKCKFQILTNSPDRPKTPKVFERDEHFSRPNSYRALYKFTPTKSDEVSLEVNDIIFVVEKCDDGWYIEMPHAFDFIKHRLEVIGCIPGLYIN</sequence>
<dbReference type="Pfam" id="PF14604">
    <property type="entry name" value="SH3_9"/>
    <property type="match status" value="1"/>
</dbReference>
<name>A0A0R3PM69_ANGCS</name>
<gene>
    <name evidence="4" type="ORF">ACOC_LOCUS5940</name>
</gene>
<dbReference type="PRINTS" id="PR00499">
    <property type="entry name" value="P67PHOX"/>
</dbReference>
<dbReference type="Gene3D" id="2.30.30.40">
    <property type="entry name" value="SH3 Domains"/>
    <property type="match status" value="3"/>
</dbReference>
<evidence type="ECO:0000313" key="5">
    <source>
        <dbReference type="Proteomes" id="UP000267027"/>
    </source>
</evidence>
<dbReference type="Pfam" id="PF00018">
    <property type="entry name" value="SH3_1"/>
    <property type="match status" value="1"/>
</dbReference>
<feature type="domain" description="SH3" evidence="3">
    <location>
        <begin position="15"/>
        <end position="71"/>
    </location>
</feature>
<dbReference type="InterPro" id="IPR050384">
    <property type="entry name" value="Endophilin_SH3RF"/>
</dbReference>
<dbReference type="Proteomes" id="UP000267027">
    <property type="component" value="Unassembled WGS sequence"/>
</dbReference>
<dbReference type="PANTHER" id="PTHR14167">
    <property type="entry name" value="SH3 DOMAIN-CONTAINING"/>
    <property type="match status" value="1"/>
</dbReference>
<dbReference type="PROSITE" id="PS50002">
    <property type="entry name" value="SH3"/>
    <property type="match status" value="2"/>
</dbReference>
<evidence type="ECO:0000313" key="6">
    <source>
        <dbReference type="WBParaSite" id="ACOC_0000593901-mRNA-1"/>
    </source>
</evidence>
<dbReference type="SMART" id="SM00326">
    <property type="entry name" value="SH3"/>
    <property type="match status" value="3"/>
</dbReference>
<keyword evidence="1 2" id="KW-0728">SH3 domain</keyword>
<dbReference type="SUPFAM" id="SSF50044">
    <property type="entry name" value="SH3-domain"/>
    <property type="match status" value="3"/>
</dbReference>
<reference evidence="4 5" key="2">
    <citation type="submission" date="2018-11" db="EMBL/GenBank/DDBJ databases">
        <authorList>
            <consortium name="Pathogen Informatics"/>
        </authorList>
    </citation>
    <scope>NUCLEOTIDE SEQUENCE [LARGE SCALE GENOMIC DNA]</scope>
    <source>
        <strain evidence="4 5">Costa Rica</strain>
    </source>
</reference>
<dbReference type="PANTHER" id="PTHR14167:SF116">
    <property type="entry name" value="CAP, ISOFORM AC"/>
    <property type="match status" value="1"/>
</dbReference>
<evidence type="ECO:0000256" key="1">
    <source>
        <dbReference type="ARBA" id="ARBA00022443"/>
    </source>
</evidence>
<reference evidence="6" key="1">
    <citation type="submission" date="2017-02" db="UniProtKB">
        <authorList>
            <consortium name="WormBaseParasite"/>
        </authorList>
    </citation>
    <scope>IDENTIFICATION</scope>
</reference>
<dbReference type="InterPro" id="IPR036028">
    <property type="entry name" value="SH3-like_dom_sf"/>
</dbReference>
<dbReference type="EMBL" id="UYYA01003907">
    <property type="protein sequence ID" value="VDM57525.1"/>
    <property type="molecule type" value="Genomic_DNA"/>
</dbReference>
<protein>
    <submittedName>
        <fullName evidence="6">SH3 domain-containing protein</fullName>
    </submittedName>
</protein>
<evidence type="ECO:0000256" key="2">
    <source>
        <dbReference type="PROSITE-ProRule" id="PRU00192"/>
    </source>
</evidence>
<dbReference type="InterPro" id="IPR001452">
    <property type="entry name" value="SH3_domain"/>
</dbReference>
<evidence type="ECO:0000313" key="4">
    <source>
        <dbReference type="EMBL" id="VDM57525.1"/>
    </source>
</evidence>
<proteinExistence type="predicted"/>
<feature type="domain" description="SH3" evidence="3">
    <location>
        <begin position="152"/>
        <end position="216"/>
    </location>
</feature>
<accession>A0A0R3PM69</accession>
<organism evidence="6">
    <name type="scientific">Angiostrongylus costaricensis</name>
    <name type="common">Nematode worm</name>
    <dbReference type="NCBI Taxonomy" id="334426"/>
    <lineage>
        <taxon>Eukaryota</taxon>
        <taxon>Metazoa</taxon>
        <taxon>Ecdysozoa</taxon>
        <taxon>Nematoda</taxon>
        <taxon>Chromadorea</taxon>
        <taxon>Rhabditida</taxon>
        <taxon>Rhabditina</taxon>
        <taxon>Rhabditomorpha</taxon>
        <taxon>Strongyloidea</taxon>
        <taxon>Metastrongylidae</taxon>
        <taxon>Angiostrongylus</taxon>
    </lineage>
</organism>
<evidence type="ECO:0000259" key="3">
    <source>
        <dbReference type="PROSITE" id="PS50002"/>
    </source>
</evidence>
<dbReference type="AlphaFoldDB" id="A0A0R3PM69"/>
<dbReference type="OMA" id="FTCEYNE"/>
<dbReference type="STRING" id="334426.A0A0R3PM69"/>
<dbReference type="OrthoDB" id="5873689at2759"/>
<keyword evidence="5" id="KW-1185">Reference proteome</keyword>